<dbReference type="InterPro" id="IPR029441">
    <property type="entry name" value="Cass2"/>
</dbReference>
<dbReference type="AlphaFoldDB" id="A0A1B8PGA2"/>
<gene>
    <name evidence="2" type="ORF">A9Z62_07975</name>
</gene>
<organism evidence="2 3">
    <name type="scientific">Haemophilus haemolyticus</name>
    <dbReference type="NCBI Taxonomy" id="726"/>
    <lineage>
        <taxon>Bacteria</taxon>
        <taxon>Pseudomonadati</taxon>
        <taxon>Pseudomonadota</taxon>
        <taxon>Gammaproteobacteria</taxon>
        <taxon>Pasteurellales</taxon>
        <taxon>Pasteurellaceae</taxon>
        <taxon>Haemophilus</taxon>
    </lineage>
</organism>
<dbReference type="PANTHER" id="PTHR36444:SF2">
    <property type="entry name" value="TRANSCRIPTIONAL REGULATOR PROTEIN YOBU-RELATED"/>
    <property type="match status" value="1"/>
</dbReference>
<dbReference type="Gene3D" id="3.20.80.10">
    <property type="entry name" value="Regulatory factor, effector binding domain"/>
    <property type="match status" value="1"/>
</dbReference>
<evidence type="ECO:0000313" key="3">
    <source>
        <dbReference type="Proteomes" id="UP000092611"/>
    </source>
</evidence>
<feature type="domain" description="Integron-associated effector binding protein" evidence="1">
    <location>
        <begin position="12"/>
        <end position="130"/>
    </location>
</feature>
<evidence type="ECO:0000259" key="1">
    <source>
        <dbReference type="Pfam" id="PF14526"/>
    </source>
</evidence>
<protein>
    <submittedName>
        <fullName evidence="2">Transcriptional regulator</fullName>
    </submittedName>
</protein>
<dbReference type="EMBL" id="LZDL01000007">
    <property type="protein sequence ID" value="OBX47852.1"/>
    <property type="molecule type" value="Genomic_DNA"/>
</dbReference>
<accession>A0A1B8PGA2</accession>
<name>A0A1B8PGA2_HAEHA</name>
<dbReference type="Pfam" id="PF14526">
    <property type="entry name" value="Cass2"/>
    <property type="match status" value="1"/>
</dbReference>
<dbReference type="OrthoDB" id="3173400at2"/>
<proteinExistence type="predicted"/>
<dbReference type="PANTHER" id="PTHR36444">
    <property type="entry name" value="TRANSCRIPTIONAL REGULATOR PROTEIN YOBU-RELATED"/>
    <property type="match status" value="1"/>
</dbReference>
<dbReference type="InterPro" id="IPR011256">
    <property type="entry name" value="Reg_factor_effector_dom_sf"/>
</dbReference>
<dbReference type="Proteomes" id="UP000092611">
    <property type="component" value="Unassembled WGS sequence"/>
</dbReference>
<dbReference type="RefSeq" id="WP_065246037.1">
    <property type="nucleotide sequence ID" value="NZ_LZDL01000007.1"/>
</dbReference>
<comment type="caution">
    <text evidence="2">The sequence shown here is derived from an EMBL/GenBank/DDBJ whole genome shotgun (WGS) entry which is preliminary data.</text>
</comment>
<dbReference type="InterPro" id="IPR053182">
    <property type="entry name" value="YobU-like_regulator"/>
</dbReference>
<reference evidence="2 3" key="1">
    <citation type="submission" date="2016-06" db="EMBL/GenBank/DDBJ databases">
        <title>Draft genome of Haemophilus haemolyticus CCUG 24149.</title>
        <authorList>
            <person name="Engstrom-Jakobsson H."/>
            <person name="Salva-Serra F."/>
            <person name="Thorell K."/>
            <person name="Gonzales-Siles L."/>
            <person name="Karlsson R."/>
            <person name="Boulund F."/>
            <person name="Engstrand L."/>
            <person name="Kristiansson E."/>
            <person name="Moore E."/>
        </authorList>
    </citation>
    <scope>NUCLEOTIDE SEQUENCE [LARGE SCALE GENOMIC DNA]</scope>
    <source>
        <strain evidence="2 3">CCUG 24149</strain>
    </source>
</reference>
<sequence length="134" mass="15820">MPLTLYPLATIRTHNTKENPAEKIGQLWQNNFAKLPQNEPYYSVYLNYESDFTGYYDVAVAQESKPEGSFSTIEIEDLTWYEIFPTTCELVVQTWQRIWNKEKQGLLKRAYKVDFEKYYPNGKVDIYISICPHC</sequence>
<evidence type="ECO:0000313" key="2">
    <source>
        <dbReference type="EMBL" id="OBX47852.1"/>
    </source>
</evidence>